<proteinExistence type="predicted"/>
<dbReference type="Proteomes" id="UP001240984">
    <property type="component" value="Unassembled WGS sequence"/>
</dbReference>
<evidence type="ECO:0000313" key="1">
    <source>
        <dbReference type="EMBL" id="MDP9799341.1"/>
    </source>
</evidence>
<protein>
    <recommendedName>
        <fullName evidence="3">Minor tail protein</fullName>
    </recommendedName>
</protein>
<dbReference type="RefSeq" id="WP_306838135.1">
    <property type="nucleotide sequence ID" value="NZ_JAUSRA010000001.1"/>
</dbReference>
<evidence type="ECO:0000313" key="2">
    <source>
        <dbReference type="Proteomes" id="UP001240984"/>
    </source>
</evidence>
<dbReference type="EMBL" id="JAUSRA010000001">
    <property type="protein sequence ID" value="MDP9799341.1"/>
    <property type="molecule type" value="Genomic_DNA"/>
</dbReference>
<comment type="caution">
    <text evidence="1">The sequence shown here is derived from an EMBL/GenBank/DDBJ whole genome shotgun (WGS) entry which is preliminary data.</text>
</comment>
<evidence type="ECO:0008006" key="3">
    <source>
        <dbReference type="Google" id="ProtNLM"/>
    </source>
</evidence>
<accession>A0ABT9N7W2</accession>
<keyword evidence="2" id="KW-1185">Reference proteome</keyword>
<name>A0ABT9N7W2_9ACTN</name>
<organism evidence="1 2">
    <name type="scientific">Catenuloplanes nepalensis</name>
    <dbReference type="NCBI Taxonomy" id="587533"/>
    <lineage>
        <taxon>Bacteria</taxon>
        <taxon>Bacillati</taxon>
        <taxon>Actinomycetota</taxon>
        <taxon>Actinomycetes</taxon>
        <taxon>Micromonosporales</taxon>
        <taxon>Micromonosporaceae</taxon>
        <taxon>Catenuloplanes</taxon>
    </lineage>
</organism>
<gene>
    <name evidence="1" type="ORF">J2S43_007853</name>
</gene>
<reference evidence="1 2" key="1">
    <citation type="submission" date="2023-07" db="EMBL/GenBank/DDBJ databases">
        <title>Sequencing the genomes of 1000 actinobacteria strains.</title>
        <authorList>
            <person name="Klenk H.-P."/>
        </authorList>
    </citation>
    <scope>NUCLEOTIDE SEQUENCE [LARGE SCALE GENOMIC DNA]</scope>
    <source>
        <strain evidence="1 2">DSM 44710</strain>
    </source>
</reference>
<sequence length="182" mass="19139">MPSVPVARVWLDEDGLNVTNLNAYISDVLTFLLNKPAGRLRQATAQPLSTATWTSITMTAEDLDDDPIGSSAHSNSANTSRWTAAYPGWYRVGGAVAFAGNTAGQRGARWAVNGTPLDGSEVIIPAAVSGVLAVPARSMLVPLGVGSYLELQGWHTAGTTLSTYATTTGQSSMDISWDRMPA</sequence>